<accession>A0ABS8VFE4</accession>
<reference evidence="1 2" key="1">
    <citation type="journal article" date="2021" name="BMC Genomics">
        <title>Datura genome reveals duplications of psychoactive alkaloid biosynthetic genes and high mutation rate following tissue culture.</title>
        <authorList>
            <person name="Rajewski A."/>
            <person name="Carter-House D."/>
            <person name="Stajich J."/>
            <person name="Litt A."/>
        </authorList>
    </citation>
    <scope>NUCLEOTIDE SEQUENCE [LARGE SCALE GENOMIC DNA]</scope>
    <source>
        <strain evidence="1">AR-01</strain>
    </source>
</reference>
<evidence type="ECO:0000313" key="1">
    <source>
        <dbReference type="EMBL" id="MCD9645971.1"/>
    </source>
</evidence>
<protein>
    <submittedName>
        <fullName evidence="1">Uncharacterized protein</fullName>
    </submittedName>
</protein>
<sequence length="138" mass="15672">MAMQLRISGEDLRDVVGCRLGQKWLKPHLHRAGQRFVGLIGDSQVRRWVLMVGVGKWREVLWGNEVLGKWKGYGEMKRKNMYLYFAEPATTVGISVLPIQAPVISPFALVHFLRVAFDRRLGRFATSIPSMGSSHHTL</sequence>
<name>A0ABS8VFE4_DATST</name>
<dbReference type="Proteomes" id="UP000823775">
    <property type="component" value="Unassembled WGS sequence"/>
</dbReference>
<evidence type="ECO:0000313" key="2">
    <source>
        <dbReference type="Proteomes" id="UP000823775"/>
    </source>
</evidence>
<dbReference type="EMBL" id="JACEIK010004628">
    <property type="protein sequence ID" value="MCD9645971.1"/>
    <property type="molecule type" value="Genomic_DNA"/>
</dbReference>
<proteinExistence type="predicted"/>
<organism evidence="1 2">
    <name type="scientific">Datura stramonium</name>
    <name type="common">Jimsonweed</name>
    <name type="synonym">Common thornapple</name>
    <dbReference type="NCBI Taxonomy" id="4076"/>
    <lineage>
        <taxon>Eukaryota</taxon>
        <taxon>Viridiplantae</taxon>
        <taxon>Streptophyta</taxon>
        <taxon>Embryophyta</taxon>
        <taxon>Tracheophyta</taxon>
        <taxon>Spermatophyta</taxon>
        <taxon>Magnoliopsida</taxon>
        <taxon>eudicotyledons</taxon>
        <taxon>Gunneridae</taxon>
        <taxon>Pentapetalae</taxon>
        <taxon>asterids</taxon>
        <taxon>lamiids</taxon>
        <taxon>Solanales</taxon>
        <taxon>Solanaceae</taxon>
        <taxon>Solanoideae</taxon>
        <taxon>Datureae</taxon>
        <taxon>Datura</taxon>
    </lineage>
</organism>
<comment type="caution">
    <text evidence="1">The sequence shown here is derived from an EMBL/GenBank/DDBJ whole genome shotgun (WGS) entry which is preliminary data.</text>
</comment>
<keyword evidence="2" id="KW-1185">Reference proteome</keyword>
<gene>
    <name evidence="1" type="ORF">HAX54_035411</name>
</gene>